<dbReference type="InterPro" id="IPR029001">
    <property type="entry name" value="ITPase-like_fam"/>
</dbReference>
<dbReference type="GO" id="GO:0005737">
    <property type="term" value="C:cytoplasm"/>
    <property type="evidence" value="ECO:0007669"/>
    <property type="project" value="UniProtKB-SubCell"/>
</dbReference>
<feature type="site" description="Important for substrate specificity" evidence="4">
    <location>
        <position position="160"/>
    </location>
</feature>
<evidence type="ECO:0000256" key="3">
    <source>
        <dbReference type="ARBA" id="ARBA00023080"/>
    </source>
</evidence>
<proteinExistence type="inferred from homology"/>
<dbReference type="GO" id="GO:0036221">
    <property type="term" value="F:UTP diphosphatase activity"/>
    <property type="evidence" value="ECO:0007669"/>
    <property type="project" value="RHEA"/>
</dbReference>
<dbReference type="PIRSF" id="PIRSF006305">
    <property type="entry name" value="Maf"/>
    <property type="match status" value="1"/>
</dbReference>
<comment type="catalytic activity">
    <reaction evidence="4">
        <text>dTTP + H2O = dTMP + diphosphate + H(+)</text>
        <dbReference type="Rhea" id="RHEA:28534"/>
        <dbReference type="ChEBI" id="CHEBI:15377"/>
        <dbReference type="ChEBI" id="CHEBI:15378"/>
        <dbReference type="ChEBI" id="CHEBI:33019"/>
        <dbReference type="ChEBI" id="CHEBI:37568"/>
        <dbReference type="ChEBI" id="CHEBI:63528"/>
        <dbReference type="EC" id="3.6.1.9"/>
    </reaction>
</comment>
<dbReference type="Pfam" id="PF02545">
    <property type="entry name" value="Maf"/>
    <property type="match status" value="1"/>
</dbReference>
<dbReference type="PANTHER" id="PTHR43213">
    <property type="entry name" value="BIFUNCTIONAL DTTP/UTP PYROPHOSPHATASE/METHYLTRANSFERASE PROTEIN-RELATED"/>
    <property type="match status" value="1"/>
</dbReference>
<dbReference type="EC" id="3.6.1.9" evidence="4"/>
<dbReference type="SUPFAM" id="SSF52972">
    <property type="entry name" value="ITPase-like"/>
    <property type="match status" value="1"/>
</dbReference>
<dbReference type="GO" id="GO:0009117">
    <property type="term" value="P:nucleotide metabolic process"/>
    <property type="evidence" value="ECO:0007669"/>
    <property type="project" value="UniProtKB-KW"/>
</dbReference>
<dbReference type="EMBL" id="JRAA01000001">
    <property type="protein sequence ID" value="KHF26453.1"/>
    <property type="molecule type" value="Genomic_DNA"/>
</dbReference>
<dbReference type="Proteomes" id="UP000030856">
    <property type="component" value="Unassembled WGS sequence"/>
</dbReference>
<gene>
    <name evidence="5" type="ORF">JV46_22750</name>
</gene>
<feature type="site" description="Important for substrate specificity" evidence="4">
    <location>
        <position position="19"/>
    </location>
</feature>
<dbReference type="GeneID" id="86992236"/>
<evidence type="ECO:0000256" key="1">
    <source>
        <dbReference type="ARBA" id="ARBA00001968"/>
    </source>
</evidence>
<dbReference type="NCBIfam" id="TIGR00172">
    <property type="entry name" value="maf"/>
    <property type="match status" value="1"/>
</dbReference>
<dbReference type="STRING" id="2340.JV46_22750"/>
<keyword evidence="6" id="KW-1185">Reference proteome</keyword>
<dbReference type="GO" id="GO:0036218">
    <property type="term" value="F:dTTP diphosphatase activity"/>
    <property type="evidence" value="ECO:0007669"/>
    <property type="project" value="RHEA"/>
</dbReference>
<reference evidence="5 6" key="1">
    <citation type="journal article" date="2014" name="BMC Genomics">
        <title>The genome of the intracellular bacterium of the coastal bivalve, Solemya velum: a blueprint for thriving in and out of symbiosis.</title>
        <authorList>
            <person name="Dmytrenko O."/>
            <person name="Russell S.L."/>
            <person name="Loo W.T."/>
            <person name="Fontanez K.M."/>
            <person name="Liao L."/>
            <person name="Roeselers G."/>
            <person name="Sharma R."/>
            <person name="Stewart F.J."/>
            <person name="Newton I.L."/>
            <person name="Woyke T."/>
            <person name="Wu D."/>
            <person name="Lang J.M."/>
            <person name="Eisen J.A."/>
            <person name="Cavanaugh C.M."/>
        </authorList>
    </citation>
    <scope>NUCLEOTIDE SEQUENCE [LARGE SCALE GENOMIC DNA]</scope>
    <source>
        <strain evidence="5 6">WH</strain>
    </source>
</reference>
<keyword evidence="2 4" id="KW-0378">Hydrolase</keyword>
<comment type="catalytic activity">
    <reaction evidence="4">
        <text>UTP + H2O = UMP + diphosphate + H(+)</text>
        <dbReference type="Rhea" id="RHEA:29395"/>
        <dbReference type="ChEBI" id="CHEBI:15377"/>
        <dbReference type="ChEBI" id="CHEBI:15378"/>
        <dbReference type="ChEBI" id="CHEBI:33019"/>
        <dbReference type="ChEBI" id="CHEBI:46398"/>
        <dbReference type="ChEBI" id="CHEBI:57865"/>
        <dbReference type="EC" id="3.6.1.9"/>
    </reaction>
</comment>
<comment type="similarity">
    <text evidence="4">Belongs to the Maf family. YhdE subfamily.</text>
</comment>
<dbReference type="PATRIC" id="fig|2340.3.peg.964"/>
<comment type="function">
    <text evidence="4">Nucleoside triphosphate pyrophosphatase that hydrolyzes dTTP and UTP. May have a dual role in cell division arrest and in preventing the incorporation of modified nucleotides into cellular nucleic acids.</text>
</comment>
<comment type="caution">
    <text evidence="4">Lacks conserved residue(s) required for the propagation of feature annotation.</text>
</comment>
<evidence type="ECO:0000256" key="2">
    <source>
        <dbReference type="ARBA" id="ARBA00022801"/>
    </source>
</evidence>
<evidence type="ECO:0000256" key="4">
    <source>
        <dbReference type="HAMAP-Rule" id="MF_00528"/>
    </source>
</evidence>
<dbReference type="RefSeq" id="WP_230209658.1">
    <property type="nucleotide sequence ID" value="NZ_JRAA01000001.1"/>
</dbReference>
<dbReference type="CDD" id="cd00555">
    <property type="entry name" value="Maf"/>
    <property type="match status" value="1"/>
</dbReference>
<keyword evidence="4" id="KW-0963">Cytoplasm</keyword>
<feature type="site" description="Important for substrate specificity" evidence="4">
    <location>
        <position position="78"/>
    </location>
</feature>
<comment type="caution">
    <text evidence="5">The sequence shown here is derived from an EMBL/GenBank/DDBJ whole genome shotgun (WGS) entry which is preliminary data.</text>
</comment>
<name>A0A0B0H8F5_SOVGS</name>
<dbReference type="HAMAP" id="MF_00528">
    <property type="entry name" value="Maf"/>
    <property type="match status" value="1"/>
</dbReference>
<dbReference type="eggNOG" id="COG0424">
    <property type="taxonomic scope" value="Bacteria"/>
</dbReference>
<keyword evidence="3 4" id="KW-0546">Nucleotide metabolism</keyword>
<dbReference type="AlphaFoldDB" id="A0A0B0H8F5"/>
<evidence type="ECO:0000313" key="6">
    <source>
        <dbReference type="Proteomes" id="UP000030856"/>
    </source>
</evidence>
<comment type="cofactor">
    <cofactor evidence="1 4">
        <name>a divalent metal cation</name>
        <dbReference type="ChEBI" id="CHEBI:60240"/>
    </cofactor>
</comment>
<organism evidence="5 6">
    <name type="scientific">Solemya velum gill symbiont</name>
    <dbReference type="NCBI Taxonomy" id="2340"/>
    <lineage>
        <taxon>Bacteria</taxon>
        <taxon>Pseudomonadati</taxon>
        <taxon>Pseudomonadota</taxon>
        <taxon>Gammaproteobacteria</taxon>
        <taxon>sulfur-oxidizing symbionts</taxon>
    </lineage>
</organism>
<dbReference type="InterPro" id="IPR003697">
    <property type="entry name" value="Maf-like"/>
</dbReference>
<protein>
    <recommendedName>
        <fullName evidence="4">dTTP/UTP pyrophosphatase</fullName>
        <shortName evidence="4">dTTPase/UTPase</shortName>
        <ecNumber evidence="4">3.6.1.9</ecNumber>
    </recommendedName>
    <alternativeName>
        <fullName evidence="4">Nucleoside triphosphate pyrophosphatase</fullName>
    </alternativeName>
    <alternativeName>
        <fullName evidence="4">Nucleotide pyrophosphatase</fullName>
        <shortName evidence="4">Nucleotide PPase</shortName>
    </alternativeName>
</protein>
<sequence>MSESLLSAQHVVLASASPRRLELLRQIGITADVHPAHIDETPFDKEATADYVIRMAREKAAAVASSYTADDRIISADTSVILDNRILGKPRDAEDFISMFIQLSGRMHEVLSAVSLVTDGRHDEMLSSSRVWFRDISEAEILAYWETGEPADKAGGYGIQGKGALFIEKIEGSYSGIMGLPLYETGQLLQRTGYKL</sequence>
<dbReference type="PANTHER" id="PTHR43213:SF5">
    <property type="entry name" value="BIFUNCTIONAL DTTP_UTP PYROPHOSPHATASE_METHYLTRANSFERASE PROTEIN-RELATED"/>
    <property type="match status" value="1"/>
</dbReference>
<accession>A0A0B0H8F5</accession>
<dbReference type="Gene3D" id="3.90.950.10">
    <property type="match status" value="1"/>
</dbReference>
<feature type="active site" description="Proton acceptor" evidence="4">
    <location>
        <position position="77"/>
    </location>
</feature>
<evidence type="ECO:0000313" key="5">
    <source>
        <dbReference type="EMBL" id="KHF26453.1"/>
    </source>
</evidence>
<comment type="subcellular location">
    <subcellularLocation>
        <location evidence="4">Cytoplasm</location>
    </subcellularLocation>
</comment>